<feature type="transmembrane region" description="Helical" evidence="1">
    <location>
        <begin position="144"/>
        <end position="161"/>
    </location>
</feature>
<feature type="transmembrane region" description="Helical" evidence="1">
    <location>
        <begin position="248"/>
        <end position="266"/>
    </location>
</feature>
<dbReference type="InterPro" id="IPR018580">
    <property type="entry name" value="Uncharacterised_YfhO"/>
</dbReference>
<dbReference type="Proteomes" id="UP001180087">
    <property type="component" value="Chromosome"/>
</dbReference>
<feature type="transmembrane region" description="Helical" evidence="1">
    <location>
        <begin position="432"/>
        <end position="450"/>
    </location>
</feature>
<keyword evidence="1" id="KW-0812">Transmembrane</keyword>
<feature type="transmembrane region" description="Helical" evidence="1">
    <location>
        <begin position="408"/>
        <end position="425"/>
    </location>
</feature>
<organism evidence="2 3">
    <name type="scientific">Aciduricibacillus chroicocephali</name>
    <dbReference type="NCBI Taxonomy" id="3054939"/>
    <lineage>
        <taxon>Bacteria</taxon>
        <taxon>Bacillati</taxon>
        <taxon>Bacillota</taxon>
        <taxon>Bacilli</taxon>
        <taxon>Bacillales</taxon>
        <taxon>Bacillaceae</taxon>
        <taxon>Aciduricibacillus</taxon>
    </lineage>
</organism>
<evidence type="ECO:0000313" key="2">
    <source>
        <dbReference type="EMBL" id="WLV24143.1"/>
    </source>
</evidence>
<accession>A0ABY9KTK8</accession>
<name>A0ABY9KTK8_9BACI</name>
<dbReference type="RefSeq" id="WP_348026872.1">
    <property type="nucleotide sequence ID" value="NZ_CP129113.1"/>
</dbReference>
<feature type="transmembrane region" description="Helical" evidence="1">
    <location>
        <begin position="286"/>
        <end position="309"/>
    </location>
</feature>
<feature type="transmembrane region" description="Helical" evidence="1">
    <location>
        <begin position="846"/>
        <end position="865"/>
    </location>
</feature>
<keyword evidence="1" id="KW-0472">Membrane</keyword>
<feature type="transmembrane region" description="Helical" evidence="1">
    <location>
        <begin position="207"/>
        <end position="227"/>
    </location>
</feature>
<dbReference type="EMBL" id="CP129113">
    <property type="protein sequence ID" value="WLV24143.1"/>
    <property type="molecule type" value="Genomic_DNA"/>
</dbReference>
<proteinExistence type="predicted"/>
<protein>
    <submittedName>
        <fullName evidence="2">YfhO family protein</fullName>
    </submittedName>
</protein>
<keyword evidence="1" id="KW-1133">Transmembrane helix</keyword>
<dbReference type="Pfam" id="PF09586">
    <property type="entry name" value="YfhO"/>
    <property type="match status" value="1"/>
</dbReference>
<dbReference type="PANTHER" id="PTHR38454">
    <property type="entry name" value="INTEGRAL MEMBRANE PROTEIN-RELATED"/>
    <property type="match status" value="1"/>
</dbReference>
<feature type="transmembrane region" description="Helical" evidence="1">
    <location>
        <begin position="316"/>
        <end position="337"/>
    </location>
</feature>
<feature type="transmembrane region" description="Helical" evidence="1">
    <location>
        <begin position="371"/>
        <end position="388"/>
    </location>
</feature>
<dbReference type="PANTHER" id="PTHR38454:SF1">
    <property type="entry name" value="INTEGRAL MEMBRANE PROTEIN"/>
    <property type="match status" value="1"/>
</dbReference>
<keyword evidence="3" id="KW-1185">Reference proteome</keyword>
<evidence type="ECO:0000256" key="1">
    <source>
        <dbReference type="SAM" id="Phobius"/>
    </source>
</evidence>
<evidence type="ECO:0000313" key="3">
    <source>
        <dbReference type="Proteomes" id="UP001180087"/>
    </source>
</evidence>
<feature type="transmembrane region" description="Helical" evidence="1">
    <location>
        <begin position="349"/>
        <end position="366"/>
    </location>
</feature>
<feature type="transmembrane region" description="Helical" evidence="1">
    <location>
        <begin position="111"/>
        <end position="138"/>
    </location>
</feature>
<reference evidence="2" key="1">
    <citation type="submission" date="2023-06" db="EMBL/GenBank/DDBJ databases">
        <title>A Treasure from Seagulls: Isolation and Description of Aciduricobacillus qingdaonensis gen. nov., sp. nov., a Rare Obligately Uric Acid-utilizing Member in the Family Bacillaceae.</title>
        <authorList>
            <person name="Liu W."/>
            <person name="Wang B."/>
        </authorList>
    </citation>
    <scope>NUCLEOTIDE SEQUENCE</scope>
    <source>
        <strain evidence="2">44XB</strain>
    </source>
</reference>
<sequence length="872" mass="99193">MNKRNWKYASLVTGAALIISLASHLFLIGEWLDGRYFTGSGDGLSQMLPFKQMLYDQYSKGEFFYNEGFGLGGGTYSQLGYYYATSIVFWIQCGITYLFEITGLINHPDLFYWANIILVASTLRLAAILIASFCYFRYMKFSKVASLLAAAIYGTSIIYFRHIMYWDFFADAMLWLPLLLLGAERIIRRGQIGLFTVMVGISLFDNFYFAYVNFLLGGIYIVIRFLVRADGGELGWKRQLWLFVKSGLIGFLISAVSFIPSAYGYLNNERPPFKGEIPLFEMPDNLLLSGRVILILAFTVFCLFLFSFYRNKKFRFFAILVILGMIMHLSPMVASMFNGFSAPQYRWEYFLGFAAGGLAAAGLDMLDRVKWQQMGIAFIGAGLLYYMFYRQDENMYLLSFEDWRQSFLLTGLAIVYVALIAFFLFKNRPGSRLLLAGLLIAISVGTAYEFQVRELAGDESKRLPTESMMKSEKYIGSDQVALIRKIQEAEKDSHARIDWMIPTRNNTPIVEQFLGMSVYSSILNKHLLRFYLDNLQIDMKRESVSRYATMGGRANLYALTNGKYMLIKKGEEATVPYGFKKIAEKGSYAAYRNQNMLPFMRTTSRIYSKDSLEDGTMLEREHAMLDGVILDKNQASDFSKAPKLKIEQNLSIKPDRAVYDGKVLKVKGKTGGIDINVKGLPADVKDLYVSFHLERLVNTSPHEYQLSVNDYHTLRKANTSIYRTFADDLTIRIPREKTVSIRLPKGSYTLSNLVVQGEDYSLLRKTVQSKGESPGKLDWNGGSTLRAKVNNGKENSYLILPVPFEKGWQATVNGKKRPILQANYAFTALPLENGSNKIELHYRPPYFLLSLLLSVIGIILACFDVKRSRKSI</sequence>
<feature type="transmembrane region" description="Helical" evidence="1">
    <location>
        <begin position="80"/>
        <end position="99"/>
    </location>
</feature>
<gene>
    <name evidence="2" type="ORF">QR721_10910</name>
</gene>
<feature type="transmembrane region" description="Helical" evidence="1">
    <location>
        <begin position="12"/>
        <end position="32"/>
    </location>
</feature>